<dbReference type="CDD" id="cd00130">
    <property type="entry name" value="PAS"/>
    <property type="match status" value="3"/>
</dbReference>
<dbReference type="InterPro" id="IPR013767">
    <property type="entry name" value="PAS_fold"/>
</dbReference>
<dbReference type="InterPro" id="IPR000014">
    <property type="entry name" value="PAS"/>
</dbReference>
<dbReference type="InterPro" id="IPR000700">
    <property type="entry name" value="PAS-assoc_C"/>
</dbReference>
<dbReference type="InterPro" id="IPR035965">
    <property type="entry name" value="PAS-like_dom_sf"/>
</dbReference>
<dbReference type="Gene3D" id="3.60.40.10">
    <property type="entry name" value="PPM-type phosphatase domain"/>
    <property type="match status" value="1"/>
</dbReference>
<dbReference type="InterPro" id="IPR001932">
    <property type="entry name" value="PPM-type_phosphatase-like_dom"/>
</dbReference>
<dbReference type="SMART" id="SM00331">
    <property type="entry name" value="PP2C_SIG"/>
    <property type="match status" value="1"/>
</dbReference>
<dbReference type="SUPFAM" id="SSF81606">
    <property type="entry name" value="PP2C-like"/>
    <property type="match status" value="1"/>
</dbReference>
<reference evidence="4 5" key="1">
    <citation type="journal article" date="2020" name="Syst. Appl. Microbiol.">
        <title>Alienimonas chondri sp. nov., a novel planctomycete isolated from the biofilm of the red alga Chondrus crispus.</title>
        <authorList>
            <person name="Vitorino I."/>
            <person name="Albuquerque L."/>
            <person name="Wiegand S."/>
            <person name="Kallscheuer N."/>
            <person name="da Costa M.S."/>
            <person name="Lobo-da-Cunha A."/>
            <person name="Jogler C."/>
            <person name="Lage O.M."/>
        </authorList>
    </citation>
    <scope>NUCLEOTIDE SEQUENCE [LARGE SCALE GENOMIC DNA]</scope>
    <source>
        <strain evidence="4 5">LzC2</strain>
    </source>
</reference>
<dbReference type="InterPro" id="IPR013656">
    <property type="entry name" value="PAS_4"/>
</dbReference>
<proteinExistence type="predicted"/>
<accession>A0ABX1VCU4</accession>
<evidence type="ECO:0000259" key="3">
    <source>
        <dbReference type="PROSITE" id="PS50113"/>
    </source>
</evidence>
<dbReference type="PANTHER" id="PTHR43156">
    <property type="entry name" value="STAGE II SPORULATION PROTEIN E-RELATED"/>
    <property type="match status" value="1"/>
</dbReference>
<dbReference type="PROSITE" id="PS50112">
    <property type="entry name" value="PAS"/>
    <property type="match status" value="2"/>
</dbReference>
<gene>
    <name evidence="4" type="ORF">LzC2_20210</name>
</gene>
<evidence type="ECO:0000313" key="5">
    <source>
        <dbReference type="Proteomes" id="UP000609651"/>
    </source>
</evidence>
<keyword evidence="1" id="KW-0378">Hydrolase</keyword>
<name>A0ABX1VCU4_9PLAN</name>
<sequence length="695" mass="75540">MGRLGIPGLARSCALRSLGRDKIVTPSTKTTAALTAPRLSLSVPPPTLQDQPDLDADQVDALFARSVSPPQSVASGSVLSDAILREAPVAALVADRDGIIRLATHETERRFGWGAGELEGRSVTELIPEPLRPRHRARWPQFFESPRPLFFPASAGLAALCRGGEELPIALRLAPLHLEGQTYVIAVIEDVGEAQEGAAVARRQERVLLTFLNHSPAVVYLKDAAGNYILVNRRFLDIFGLTRDQVVGHSEEEVHPPEIAAAIRANDQKVIDGGNPVRFDETVEHVEGRRDYISVKFPMRDSAGKIWGLGGISTDITERNRAAQEVLELGNRLELILNSVGEGVYGLDLQGRVTFVNPAAASMIGWQIEDLLGKDQHSILHHTREDGLPFPHEECKIWATLKDGKQRSADDEVFWTKEGTSFPVAYDCSPLRTEGRVVGAVVTFRDLTREREREHARRELSAARAVQRRLYPASAPSVPGFDIAGTVFPAEEACGDYFDFVMQPDGTVAIAVGDVCGHGLGPALVMVEARAFLRAGLAPGRSPADVMDRMERQITPDLGPLFLTLLLGVLDPGTRSFSYAAAGHIAYHLPANGDPVRLESTAPIVGLLPEPDIELGPTVRLSPGDLLLIPTDGLEETMNGDGEQFGADRILRTTAEHRDRPAAEILERLNEAGRRFRGPAPQADDVTVVLVKMLS</sequence>
<comment type="caution">
    <text evidence="4">The sequence shown here is derived from an EMBL/GenBank/DDBJ whole genome shotgun (WGS) entry which is preliminary data.</text>
</comment>
<keyword evidence="5" id="KW-1185">Reference proteome</keyword>
<evidence type="ECO:0000259" key="2">
    <source>
        <dbReference type="PROSITE" id="PS50112"/>
    </source>
</evidence>
<protein>
    <recommendedName>
        <fullName evidence="6">PAS domain S-box protein</fullName>
    </recommendedName>
</protein>
<organism evidence="4 5">
    <name type="scientific">Alienimonas chondri</name>
    <dbReference type="NCBI Taxonomy" id="2681879"/>
    <lineage>
        <taxon>Bacteria</taxon>
        <taxon>Pseudomonadati</taxon>
        <taxon>Planctomycetota</taxon>
        <taxon>Planctomycetia</taxon>
        <taxon>Planctomycetales</taxon>
        <taxon>Planctomycetaceae</taxon>
        <taxon>Alienimonas</taxon>
    </lineage>
</organism>
<dbReference type="Pfam" id="PF00989">
    <property type="entry name" value="PAS"/>
    <property type="match status" value="1"/>
</dbReference>
<dbReference type="InterPro" id="IPR052016">
    <property type="entry name" value="Bact_Sigma-Reg"/>
</dbReference>
<feature type="domain" description="PAS" evidence="2">
    <location>
        <begin position="204"/>
        <end position="274"/>
    </location>
</feature>
<dbReference type="NCBIfam" id="TIGR00229">
    <property type="entry name" value="sensory_box"/>
    <property type="match status" value="3"/>
</dbReference>
<dbReference type="Gene3D" id="3.30.450.20">
    <property type="entry name" value="PAS domain"/>
    <property type="match status" value="3"/>
</dbReference>
<evidence type="ECO:0008006" key="6">
    <source>
        <dbReference type="Google" id="ProtNLM"/>
    </source>
</evidence>
<feature type="domain" description="PAS" evidence="2">
    <location>
        <begin position="329"/>
        <end position="381"/>
    </location>
</feature>
<feature type="domain" description="PAC" evidence="3">
    <location>
        <begin position="277"/>
        <end position="328"/>
    </location>
</feature>
<dbReference type="Pfam" id="PF08448">
    <property type="entry name" value="PAS_4"/>
    <property type="match status" value="2"/>
</dbReference>
<dbReference type="PROSITE" id="PS50113">
    <property type="entry name" value="PAC"/>
    <property type="match status" value="1"/>
</dbReference>
<dbReference type="PANTHER" id="PTHR43156:SF2">
    <property type="entry name" value="STAGE II SPORULATION PROTEIN E"/>
    <property type="match status" value="1"/>
</dbReference>
<dbReference type="Proteomes" id="UP000609651">
    <property type="component" value="Unassembled WGS sequence"/>
</dbReference>
<dbReference type="SMART" id="SM00091">
    <property type="entry name" value="PAS"/>
    <property type="match status" value="3"/>
</dbReference>
<evidence type="ECO:0000256" key="1">
    <source>
        <dbReference type="ARBA" id="ARBA00022801"/>
    </source>
</evidence>
<dbReference type="SUPFAM" id="SSF55785">
    <property type="entry name" value="PYP-like sensor domain (PAS domain)"/>
    <property type="match status" value="3"/>
</dbReference>
<dbReference type="Pfam" id="PF07228">
    <property type="entry name" value="SpoIIE"/>
    <property type="match status" value="1"/>
</dbReference>
<evidence type="ECO:0000313" key="4">
    <source>
        <dbReference type="EMBL" id="NNJ25944.1"/>
    </source>
</evidence>
<dbReference type="InterPro" id="IPR036457">
    <property type="entry name" value="PPM-type-like_dom_sf"/>
</dbReference>
<dbReference type="EMBL" id="WTPX01000055">
    <property type="protein sequence ID" value="NNJ25944.1"/>
    <property type="molecule type" value="Genomic_DNA"/>
</dbReference>